<dbReference type="EMBL" id="DUZY01000001">
    <property type="protein sequence ID" value="DAD22077.1"/>
    <property type="molecule type" value="Genomic_DNA"/>
</dbReference>
<evidence type="ECO:0000313" key="4">
    <source>
        <dbReference type="Proteomes" id="UP000607653"/>
    </source>
</evidence>
<feature type="region of interest" description="Disordered" evidence="1">
    <location>
        <begin position="1"/>
        <end position="52"/>
    </location>
</feature>
<proteinExistence type="predicted"/>
<dbReference type="AlphaFoldDB" id="A0A822XP50"/>
<gene>
    <name evidence="3" type="ORF">HUJ06_006480</name>
    <name evidence="2" type="ORF">HUJ06_023540</name>
</gene>
<comment type="caution">
    <text evidence="2">The sequence shown here is derived from an EMBL/GenBank/DDBJ whole genome shotgun (WGS) entry which is preliminary data.</text>
</comment>
<keyword evidence="4" id="KW-1185">Reference proteome</keyword>
<reference evidence="2 4" key="1">
    <citation type="journal article" date="2020" name="Mol. Biol. Evol.">
        <title>Distinct Expression and Methylation Patterns for Genes with Different Fates following a Single Whole-Genome Duplication in Flowering Plants.</title>
        <authorList>
            <person name="Shi T."/>
            <person name="Rahmani R.S."/>
            <person name="Gugger P.F."/>
            <person name="Wang M."/>
            <person name="Li H."/>
            <person name="Zhang Y."/>
            <person name="Li Z."/>
            <person name="Wang Q."/>
            <person name="Van de Peer Y."/>
            <person name="Marchal K."/>
            <person name="Chen J."/>
        </authorList>
    </citation>
    <scope>NUCLEOTIDE SEQUENCE [LARGE SCALE GENOMIC DNA]</scope>
    <source>
        <tissue evidence="2">Leaf</tissue>
    </source>
</reference>
<evidence type="ECO:0000313" key="3">
    <source>
        <dbReference type="EMBL" id="DAD35840.1"/>
    </source>
</evidence>
<accession>A0A822XP50</accession>
<evidence type="ECO:0000256" key="1">
    <source>
        <dbReference type="SAM" id="MobiDB-lite"/>
    </source>
</evidence>
<feature type="compositionally biased region" description="Polar residues" evidence="1">
    <location>
        <begin position="31"/>
        <end position="52"/>
    </location>
</feature>
<organism evidence="2 4">
    <name type="scientific">Nelumbo nucifera</name>
    <name type="common">Sacred lotus</name>
    <dbReference type="NCBI Taxonomy" id="4432"/>
    <lineage>
        <taxon>Eukaryota</taxon>
        <taxon>Viridiplantae</taxon>
        <taxon>Streptophyta</taxon>
        <taxon>Embryophyta</taxon>
        <taxon>Tracheophyta</taxon>
        <taxon>Spermatophyta</taxon>
        <taxon>Magnoliopsida</taxon>
        <taxon>Proteales</taxon>
        <taxon>Nelumbonaceae</taxon>
        <taxon>Nelumbo</taxon>
    </lineage>
</organism>
<feature type="compositionally biased region" description="Basic and acidic residues" evidence="1">
    <location>
        <begin position="18"/>
        <end position="28"/>
    </location>
</feature>
<name>A0A822XP50_NELNU</name>
<dbReference type="Proteomes" id="UP000607653">
    <property type="component" value="Unassembled WGS sequence"/>
</dbReference>
<protein>
    <submittedName>
        <fullName evidence="2">Uncharacterized protein</fullName>
    </submittedName>
</protein>
<dbReference type="EMBL" id="DUZY01000004">
    <property type="protein sequence ID" value="DAD35840.1"/>
    <property type="molecule type" value="Genomic_DNA"/>
</dbReference>
<evidence type="ECO:0000313" key="2">
    <source>
        <dbReference type="EMBL" id="DAD22077.1"/>
    </source>
</evidence>
<sequence>MLAAPYHELLSSPTTQDLDPKDDGKDEIMNGSKTGETRVPNSQSSNRSCDNI</sequence>